<feature type="transmembrane region" description="Helical" evidence="13">
    <location>
        <begin position="455"/>
        <end position="479"/>
    </location>
</feature>
<dbReference type="FunFam" id="2.30.160.11:FF:000001">
    <property type="entry name" value="G-protein coupled receptor Mth"/>
    <property type="match status" value="1"/>
</dbReference>
<dbReference type="EMBL" id="CH954178">
    <property type="protein sequence ID" value="KQS43028.1"/>
    <property type="molecule type" value="Genomic_DNA"/>
</dbReference>
<dbReference type="OrthoDB" id="6134459at2759"/>
<evidence type="ECO:0000313" key="16">
    <source>
        <dbReference type="EMBL" id="EDV50040.2"/>
    </source>
</evidence>
<dbReference type="CDD" id="cd00251">
    <property type="entry name" value="Mth_Ecto"/>
    <property type="match status" value="1"/>
</dbReference>
<keyword evidence="18" id="KW-1185">Reference proteome</keyword>
<evidence type="ECO:0000256" key="5">
    <source>
        <dbReference type="ARBA" id="ARBA00022729"/>
    </source>
</evidence>
<dbReference type="InterPro" id="IPR036272">
    <property type="entry name" value="Methuselah_N_sf"/>
</dbReference>
<dbReference type="HOGENOM" id="CLU_002753_3_0_1"/>
<dbReference type="PANTHER" id="PTHR47154">
    <property type="entry name" value="G-PROTEIN COUPLED RECEPTOR MTH-RELATED"/>
    <property type="match status" value="1"/>
</dbReference>
<comment type="subcellular location">
    <subcellularLocation>
        <location evidence="1">Cell membrane</location>
        <topology evidence="1">Multi-pass membrane protein</topology>
    </subcellularLocation>
</comment>
<feature type="domain" description="G-protein coupled receptors family 2 profile 2" evidence="15">
    <location>
        <begin position="217"/>
        <end position="481"/>
    </location>
</feature>
<dbReference type="GO" id="GO:0007166">
    <property type="term" value="P:cell surface receptor signaling pathway"/>
    <property type="evidence" value="ECO:0007669"/>
    <property type="project" value="InterPro"/>
</dbReference>
<reference evidence="16 18" key="1">
    <citation type="journal article" date="2007" name="Nature">
        <title>Evolution of genes and genomes on the Drosophila phylogeny.</title>
        <authorList>
            <consortium name="Drosophila 12 Genomes Consortium"/>
            <person name="Clark A.G."/>
            <person name="Eisen M.B."/>
            <person name="Smith D.R."/>
            <person name="Bergman C.M."/>
            <person name="Oliver B."/>
            <person name="Markow T.A."/>
            <person name="Kaufman T.C."/>
            <person name="Kellis M."/>
            <person name="Gelbart W."/>
            <person name="Iyer V.N."/>
            <person name="Pollard D.A."/>
            <person name="Sackton T.B."/>
            <person name="Larracuente A.M."/>
            <person name="Singh N.D."/>
            <person name="Abad J.P."/>
            <person name="Abt D.N."/>
            <person name="Adryan B."/>
            <person name="Aguade M."/>
            <person name="Akashi H."/>
            <person name="Anderson W.W."/>
            <person name="Aquadro C.F."/>
            <person name="Ardell D.H."/>
            <person name="Arguello R."/>
            <person name="Artieri C.G."/>
            <person name="Barbash D.A."/>
            <person name="Barker D."/>
            <person name="Barsanti P."/>
            <person name="Batterham P."/>
            <person name="Batzoglou S."/>
            <person name="Begun D."/>
            <person name="Bhutkar A."/>
            <person name="Blanco E."/>
            <person name="Bosak S.A."/>
            <person name="Bradley R.K."/>
            <person name="Brand A.D."/>
            <person name="Brent M.R."/>
            <person name="Brooks A.N."/>
            <person name="Brown R.H."/>
            <person name="Butlin R.K."/>
            <person name="Caggese C."/>
            <person name="Calvi B.R."/>
            <person name="Bernardo de Carvalho A."/>
            <person name="Caspi A."/>
            <person name="Castrezana S."/>
            <person name="Celniker S.E."/>
            <person name="Chang J.L."/>
            <person name="Chapple C."/>
            <person name="Chatterji S."/>
            <person name="Chinwalla A."/>
            <person name="Civetta A."/>
            <person name="Clifton S.W."/>
            <person name="Comeron J.M."/>
            <person name="Costello J.C."/>
            <person name="Coyne J.A."/>
            <person name="Daub J."/>
            <person name="David R.G."/>
            <person name="Delcher A.L."/>
            <person name="Delehaunty K."/>
            <person name="Do C.B."/>
            <person name="Ebling H."/>
            <person name="Edwards K."/>
            <person name="Eickbush T."/>
            <person name="Evans J.D."/>
            <person name="Filipski A."/>
            <person name="Findeiss S."/>
            <person name="Freyhult E."/>
            <person name="Fulton L."/>
            <person name="Fulton R."/>
            <person name="Garcia A.C."/>
            <person name="Gardiner A."/>
            <person name="Garfield D.A."/>
            <person name="Garvin B.E."/>
            <person name="Gibson G."/>
            <person name="Gilbert D."/>
            <person name="Gnerre S."/>
            <person name="Godfrey J."/>
            <person name="Good R."/>
            <person name="Gotea V."/>
            <person name="Gravely B."/>
            <person name="Greenberg A.J."/>
            <person name="Griffiths-Jones S."/>
            <person name="Gross S."/>
            <person name="Guigo R."/>
            <person name="Gustafson E.A."/>
            <person name="Haerty W."/>
            <person name="Hahn M.W."/>
            <person name="Halligan D.L."/>
            <person name="Halpern A.L."/>
            <person name="Halter G.M."/>
            <person name="Han M.V."/>
            <person name="Heger A."/>
            <person name="Hillier L."/>
            <person name="Hinrichs A.S."/>
            <person name="Holmes I."/>
            <person name="Hoskins R.A."/>
            <person name="Hubisz M.J."/>
            <person name="Hultmark D."/>
            <person name="Huntley M.A."/>
            <person name="Jaffe D.B."/>
            <person name="Jagadeeshan S."/>
            <person name="Jeck W.R."/>
            <person name="Johnson J."/>
            <person name="Jones C.D."/>
            <person name="Jordan W.C."/>
            <person name="Karpen G.H."/>
            <person name="Kataoka E."/>
            <person name="Keightley P.D."/>
            <person name="Kheradpour P."/>
            <person name="Kirkness E.F."/>
            <person name="Koerich L.B."/>
            <person name="Kristiansen K."/>
            <person name="Kudrna D."/>
            <person name="Kulathinal R.J."/>
            <person name="Kumar S."/>
            <person name="Kwok R."/>
            <person name="Lander E."/>
            <person name="Langley C.H."/>
            <person name="Lapoint R."/>
            <person name="Lazzaro B.P."/>
            <person name="Lee S.J."/>
            <person name="Levesque L."/>
            <person name="Li R."/>
            <person name="Lin C.F."/>
            <person name="Lin M.F."/>
            <person name="Lindblad-Toh K."/>
            <person name="Llopart A."/>
            <person name="Long M."/>
            <person name="Low L."/>
            <person name="Lozovsky E."/>
            <person name="Lu J."/>
            <person name="Luo M."/>
            <person name="Machado C.A."/>
            <person name="Makalowski W."/>
            <person name="Marzo M."/>
            <person name="Matsuda M."/>
            <person name="Matzkin L."/>
            <person name="McAllister B."/>
            <person name="McBride C.S."/>
            <person name="McKernan B."/>
            <person name="McKernan K."/>
            <person name="Mendez-Lago M."/>
            <person name="Minx P."/>
            <person name="Mollenhauer M.U."/>
            <person name="Montooth K."/>
            <person name="Mount S.M."/>
            <person name="Mu X."/>
            <person name="Myers E."/>
            <person name="Negre B."/>
            <person name="Newfeld S."/>
            <person name="Nielsen R."/>
            <person name="Noor M.A."/>
            <person name="O'Grady P."/>
            <person name="Pachter L."/>
            <person name="Papaceit M."/>
            <person name="Parisi M.J."/>
            <person name="Parisi M."/>
            <person name="Parts L."/>
            <person name="Pedersen J.S."/>
            <person name="Pesole G."/>
            <person name="Phillippy A.M."/>
            <person name="Ponting C.P."/>
            <person name="Pop M."/>
            <person name="Porcelli D."/>
            <person name="Powell J.R."/>
            <person name="Prohaska S."/>
            <person name="Pruitt K."/>
            <person name="Puig M."/>
            <person name="Quesneville H."/>
            <person name="Ram K.R."/>
            <person name="Rand D."/>
            <person name="Rasmussen M.D."/>
            <person name="Reed L.K."/>
            <person name="Reenan R."/>
            <person name="Reily A."/>
            <person name="Remington K.A."/>
            <person name="Rieger T.T."/>
            <person name="Ritchie M.G."/>
            <person name="Robin C."/>
            <person name="Rogers Y.H."/>
            <person name="Rohde C."/>
            <person name="Rozas J."/>
            <person name="Rubenfield M.J."/>
            <person name="Ruiz A."/>
            <person name="Russo S."/>
            <person name="Salzberg S.L."/>
            <person name="Sanchez-Gracia A."/>
            <person name="Saranga D.J."/>
            <person name="Sato H."/>
            <person name="Schaeffer S.W."/>
            <person name="Schatz M.C."/>
            <person name="Schlenke T."/>
            <person name="Schwartz R."/>
            <person name="Segarra C."/>
            <person name="Singh R.S."/>
            <person name="Sirot L."/>
            <person name="Sirota M."/>
            <person name="Sisneros N.B."/>
            <person name="Smith C.D."/>
            <person name="Smith T.F."/>
            <person name="Spieth J."/>
            <person name="Stage D.E."/>
            <person name="Stark A."/>
            <person name="Stephan W."/>
            <person name="Strausberg R.L."/>
            <person name="Strempel S."/>
            <person name="Sturgill D."/>
            <person name="Sutton G."/>
            <person name="Sutton G.G."/>
            <person name="Tao W."/>
            <person name="Teichmann S."/>
            <person name="Tobari Y.N."/>
            <person name="Tomimura Y."/>
            <person name="Tsolas J.M."/>
            <person name="Valente V.L."/>
            <person name="Venter E."/>
            <person name="Venter J.C."/>
            <person name="Vicario S."/>
            <person name="Vieira F.G."/>
            <person name="Vilella A.J."/>
            <person name="Villasante A."/>
            <person name="Walenz B."/>
            <person name="Wang J."/>
            <person name="Wasserman M."/>
            <person name="Watts T."/>
            <person name="Wilson D."/>
            <person name="Wilson R.K."/>
            <person name="Wing R.A."/>
            <person name="Wolfner M.F."/>
            <person name="Wong A."/>
            <person name="Wong G.K."/>
            <person name="Wu C.I."/>
            <person name="Wu G."/>
            <person name="Yamamoto D."/>
            <person name="Yang H.P."/>
            <person name="Yang S.P."/>
            <person name="Yorke J.A."/>
            <person name="Yoshida K."/>
            <person name="Zdobnov E."/>
            <person name="Zhang P."/>
            <person name="Zhang Y."/>
            <person name="Zimin A.V."/>
            <person name="Baldwin J."/>
            <person name="Abdouelleil A."/>
            <person name="Abdulkadir J."/>
            <person name="Abebe A."/>
            <person name="Abera B."/>
            <person name="Abreu J."/>
            <person name="Acer S.C."/>
            <person name="Aftuck L."/>
            <person name="Alexander A."/>
            <person name="An P."/>
            <person name="Anderson E."/>
            <person name="Anderson S."/>
            <person name="Arachi H."/>
            <person name="Azer M."/>
            <person name="Bachantsang P."/>
            <person name="Barry A."/>
            <person name="Bayul T."/>
            <person name="Berlin A."/>
            <person name="Bessette D."/>
            <person name="Bloom T."/>
            <person name="Blye J."/>
            <person name="Boguslavskiy L."/>
            <person name="Bonnet C."/>
            <person name="Boukhgalter B."/>
            <person name="Bourzgui I."/>
            <person name="Brown A."/>
            <person name="Cahill P."/>
            <person name="Channer S."/>
            <person name="Cheshatsang Y."/>
            <person name="Chuda L."/>
            <person name="Citroen M."/>
            <person name="Collymore A."/>
            <person name="Cooke P."/>
            <person name="Costello M."/>
            <person name="D'Aco K."/>
            <person name="Daza R."/>
            <person name="De Haan G."/>
            <person name="DeGray S."/>
            <person name="DeMaso C."/>
            <person name="Dhargay N."/>
            <person name="Dooley K."/>
            <person name="Dooley E."/>
            <person name="Doricent M."/>
            <person name="Dorje P."/>
            <person name="Dorjee K."/>
            <person name="Dupes A."/>
            <person name="Elong R."/>
            <person name="Falk J."/>
            <person name="Farina A."/>
            <person name="Faro S."/>
            <person name="Ferguson D."/>
            <person name="Fisher S."/>
            <person name="Foley C.D."/>
            <person name="Franke A."/>
            <person name="Friedrich D."/>
            <person name="Gadbois L."/>
            <person name="Gearin G."/>
            <person name="Gearin C.R."/>
            <person name="Giannoukos G."/>
            <person name="Goode T."/>
            <person name="Graham J."/>
            <person name="Grandbois E."/>
            <person name="Grewal S."/>
            <person name="Gyaltsen K."/>
            <person name="Hafez N."/>
            <person name="Hagos B."/>
            <person name="Hall J."/>
            <person name="Henson C."/>
            <person name="Hollinger A."/>
            <person name="Honan T."/>
            <person name="Huard M.D."/>
            <person name="Hughes L."/>
            <person name="Hurhula B."/>
            <person name="Husby M.E."/>
            <person name="Kamat A."/>
            <person name="Kanga B."/>
            <person name="Kashin S."/>
            <person name="Khazanovich D."/>
            <person name="Kisner P."/>
            <person name="Lance K."/>
            <person name="Lara M."/>
            <person name="Lee W."/>
            <person name="Lennon N."/>
            <person name="Letendre F."/>
            <person name="LeVine R."/>
            <person name="Lipovsky A."/>
            <person name="Liu X."/>
            <person name="Liu J."/>
            <person name="Liu S."/>
            <person name="Lokyitsang T."/>
            <person name="Lokyitsang Y."/>
            <person name="Lubonja R."/>
            <person name="Lui A."/>
            <person name="MacDonald P."/>
            <person name="Magnisalis V."/>
            <person name="Maru K."/>
            <person name="Matthews C."/>
            <person name="McCusker W."/>
            <person name="McDonough S."/>
            <person name="Mehta T."/>
            <person name="Meldrim J."/>
            <person name="Meneus L."/>
            <person name="Mihai O."/>
            <person name="Mihalev A."/>
            <person name="Mihova T."/>
            <person name="Mittelman R."/>
            <person name="Mlenga V."/>
            <person name="Montmayeur A."/>
            <person name="Mulrain L."/>
            <person name="Navidi A."/>
            <person name="Naylor J."/>
            <person name="Negash T."/>
            <person name="Nguyen T."/>
            <person name="Nguyen N."/>
            <person name="Nicol R."/>
            <person name="Norbu C."/>
            <person name="Norbu N."/>
            <person name="Novod N."/>
            <person name="O'Neill B."/>
            <person name="Osman S."/>
            <person name="Markiewicz E."/>
            <person name="Oyono O.L."/>
            <person name="Patti C."/>
            <person name="Phunkhang P."/>
            <person name="Pierre F."/>
            <person name="Priest M."/>
            <person name="Raghuraman S."/>
            <person name="Rege F."/>
            <person name="Reyes R."/>
            <person name="Rise C."/>
            <person name="Rogov P."/>
            <person name="Ross K."/>
            <person name="Ryan E."/>
            <person name="Settipalli S."/>
            <person name="Shea T."/>
            <person name="Sherpa N."/>
            <person name="Shi L."/>
            <person name="Shih D."/>
            <person name="Sparrow T."/>
            <person name="Spaulding J."/>
            <person name="Stalker J."/>
            <person name="Stange-Thomann N."/>
            <person name="Stavropoulos S."/>
            <person name="Stone C."/>
            <person name="Strader C."/>
            <person name="Tesfaye S."/>
            <person name="Thomson T."/>
            <person name="Thoulutsang Y."/>
            <person name="Thoulutsang D."/>
            <person name="Topham K."/>
            <person name="Topping I."/>
            <person name="Tsamla T."/>
            <person name="Vassiliev H."/>
            <person name="Vo A."/>
            <person name="Wangchuk T."/>
            <person name="Wangdi T."/>
            <person name="Weiand M."/>
            <person name="Wilkinson J."/>
            <person name="Wilson A."/>
            <person name="Yadav S."/>
            <person name="Young G."/>
            <person name="Yu Q."/>
            <person name="Zembek L."/>
            <person name="Zhong D."/>
            <person name="Zimmer A."/>
            <person name="Zwirko Z."/>
            <person name="Jaffe D.B."/>
            <person name="Alvarez P."/>
            <person name="Brockman W."/>
            <person name="Butler J."/>
            <person name="Chin C."/>
            <person name="Gnerre S."/>
            <person name="Grabherr M."/>
            <person name="Kleber M."/>
            <person name="Mauceli E."/>
            <person name="MacCallum I."/>
        </authorList>
    </citation>
    <scope>NUCLEOTIDE SEQUENCE [LARGE SCALE GENOMIC DNA]</scope>
    <source>
        <strain evidence="16 18">TSC#14021-0224.01</strain>
    </source>
</reference>
<dbReference type="KEGG" id="der:6545428"/>
<keyword evidence="9" id="KW-1015">Disulfide bond</keyword>
<feature type="chain" id="PRO_5014298501" evidence="14">
    <location>
        <begin position="28"/>
        <end position="517"/>
    </location>
</feature>
<keyword evidence="12" id="KW-0807">Transducer</keyword>
<evidence type="ECO:0000256" key="8">
    <source>
        <dbReference type="ARBA" id="ARBA00023136"/>
    </source>
</evidence>
<dbReference type="Gene3D" id="1.20.1070.10">
    <property type="entry name" value="Rhodopsin 7-helix transmembrane proteins"/>
    <property type="match status" value="1"/>
</dbReference>
<dbReference type="Pfam" id="PF06652">
    <property type="entry name" value="Methuselah_N"/>
    <property type="match status" value="1"/>
</dbReference>
<dbReference type="GO" id="GO:0008340">
    <property type="term" value="P:determination of adult lifespan"/>
    <property type="evidence" value="ECO:0007669"/>
    <property type="project" value="UniProtKB-ARBA"/>
</dbReference>
<name>B3NEP5_DROER</name>
<keyword evidence="6 13" id="KW-1133">Transmembrane helix</keyword>
<dbReference type="Pfam" id="PF00002">
    <property type="entry name" value="7tm_2"/>
    <property type="match status" value="1"/>
</dbReference>
<dbReference type="FunFam" id="2.170.180.11:FF:000001">
    <property type="entry name" value="G-protein coupled receptor Mth"/>
    <property type="match status" value="1"/>
</dbReference>
<dbReference type="Gene3D" id="2.30.160.11">
    <property type="match status" value="1"/>
</dbReference>
<dbReference type="Proteomes" id="UP000008711">
    <property type="component" value="Unassembled WGS sequence"/>
</dbReference>
<accession>B3NEP5</accession>
<feature type="transmembrane region" description="Helical" evidence="13">
    <location>
        <begin position="375"/>
        <end position="394"/>
    </location>
</feature>
<evidence type="ECO:0000256" key="10">
    <source>
        <dbReference type="ARBA" id="ARBA00023170"/>
    </source>
</evidence>
<evidence type="ECO:0000256" key="11">
    <source>
        <dbReference type="ARBA" id="ARBA00023180"/>
    </source>
</evidence>
<dbReference type="GO" id="GO:0008528">
    <property type="term" value="F:G protein-coupled peptide receptor activity"/>
    <property type="evidence" value="ECO:0007669"/>
    <property type="project" value="TreeGrafter"/>
</dbReference>
<evidence type="ECO:0000256" key="3">
    <source>
        <dbReference type="ARBA" id="ARBA00022475"/>
    </source>
</evidence>
<dbReference type="CDD" id="cd15039">
    <property type="entry name" value="7tmB3_Methuselah-like"/>
    <property type="match status" value="1"/>
</dbReference>
<reference evidence="16" key="3">
    <citation type="submission" date="2015-11" db="EMBL/GenBank/DDBJ databases">
        <authorList>
            <consortium name="FlyBase"/>
        </authorList>
    </citation>
    <scope>NUCLEOTIDE SEQUENCE</scope>
    <source>
        <strain evidence="16">TSC#14021-0224.01</strain>
    </source>
</reference>
<evidence type="ECO:0000256" key="1">
    <source>
        <dbReference type="ARBA" id="ARBA00004651"/>
    </source>
</evidence>
<dbReference type="PANTHER" id="PTHR47154:SF2">
    <property type="entry name" value="G-PROTEIN COUPLED RECEPTOR MTH-RELATED"/>
    <property type="match status" value="1"/>
</dbReference>
<dbReference type="FunFam" id="1.20.1070.10:FF:000297">
    <property type="entry name" value="G-protein coupled receptor Mth"/>
    <property type="match status" value="1"/>
</dbReference>
<proteinExistence type="inferred from homology"/>
<evidence type="ECO:0000313" key="17">
    <source>
        <dbReference type="EMBL" id="KQS43028.1"/>
    </source>
</evidence>
<organism evidence="16 18">
    <name type="scientific">Drosophila erecta</name>
    <name type="common">Fruit fly</name>
    <dbReference type="NCBI Taxonomy" id="7220"/>
    <lineage>
        <taxon>Eukaryota</taxon>
        <taxon>Metazoa</taxon>
        <taxon>Ecdysozoa</taxon>
        <taxon>Arthropoda</taxon>
        <taxon>Hexapoda</taxon>
        <taxon>Insecta</taxon>
        <taxon>Pterygota</taxon>
        <taxon>Neoptera</taxon>
        <taxon>Endopterygota</taxon>
        <taxon>Diptera</taxon>
        <taxon>Brachycera</taxon>
        <taxon>Muscomorpha</taxon>
        <taxon>Ephydroidea</taxon>
        <taxon>Drosophilidae</taxon>
        <taxon>Drosophila</taxon>
        <taxon>Sophophora</taxon>
    </lineage>
</organism>
<feature type="transmembrane region" description="Helical" evidence="13">
    <location>
        <begin position="326"/>
        <end position="349"/>
    </location>
</feature>
<keyword evidence="11" id="KW-0325">Glycoprotein</keyword>
<dbReference type="InterPro" id="IPR044860">
    <property type="entry name" value="Methusela_ecto_dom_1"/>
</dbReference>
<keyword evidence="5 14" id="KW-0732">Signal</keyword>
<evidence type="ECO:0000256" key="12">
    <source>
        <dbReference type="ARBA" id="ARBA00023224"/>
    </source>
</evidence>
<keyword evidence="3" id="KW-1003">Cell membrane</keyword>
<dbReference type="InterPro" id="IPR000832">
    <property type="entry name" value="GPCR_2_secretin-like"/>
</dbReference>
<evidence type="ECO:0000259" key="15">
    <source>
        <dbReference type="PROSITE" id="PS50261"/>
    </source>
</evidence>
<dbReference type="eggNOG" id="KOG4193">
    <property type="taxonomic scope" value="Eukaryota"/>
</dbReference>
<dbReference type="InterPro" id="IPR010596">
    <property type="entry name" value="Methuselah_N_dom"/>
</dbReference>
<evidence type="ECO:0000256" key="4">
    <source>
        <dbReference type="ARBA" id="ARBA00022692"/>
    </source>
</evidence>
<gene>
    <name evidence="16" type="primary">Dere\GG14665</name>
    <name evidence="16" type="ORF">Dere_GG14665</name>
</gene>
<dbReference type="InterPro" id="IPR023311">
    <property type="entry name" value="Methusela_ecto_dom_2"/>
</dbReference>
<feature type="transmembrane region" description="Helical" evidence="13">
    <location>
        <begin position="284"/>
        <end position="305"/>
    </location>
</feature>
<keyword evidence="4 13" id="KW-0812">Transmembrane</keyword>
<evidence type="ECO:0000313" key="18">
    <source>
        <dbReference type="Proteomes" id="UP000008711"/>
    </source>
</evidence>
<feature type="signal peptide" evidence="14">
    <location>
        <begin position="1"/>
        <end position="27"/>
    </location>
</feature>
<evidence type="ECO:0000256" key="6">
    <source>
        <dbReference type="ARBA" id="ARBA00022989"/>
    </source>
</evidence>
<comment type="similarity">
    <text evidence="2">Belongs to the G-protein coupled receptor 2 family. Mth subfamily.</text>
</comment>
<dbReference type="InterPro" id="IPR051384">
    <property type="entry name" value="Mth_GPCR"/>
</dbReference>
<keyword evidence="8 13" id="KW-0472">Membrane</keyword>
<dbReference type="InterPro" id="IPR017981">
    <property type="entry name" value="GPCR_2-like_7TM"/>
</dbReference>
<evidence type="ECO:0000256" key="14">
    <source>
        <dbReference type="SAM" id="SignalP"/>
    </source>
</evidence>
<dbReference type="Gene3D" id="2.170.180.11">
    <property type="entry name" value="Methuselah ectodomain, domain 2"/>
    <property type="match status" value="1"/>
</dbReference>
<evidence type="ECO:0000256" key="7">
    <source>
        <dbReference type="ARBA" id="ARBA00023040"/>
    </source>
</evidence>
<evidence type="ECO:0000256" key="2">
    <source>
        <dbReference type="ARBA" id="ARBA00008979"/>
    </source>
</evidence>
<keyword evidence="7" id="KW-0297">G-protein coupled receptor</keyword>
<dbReference type="PROSITE" id="PS50261">
    <property type="entry name" value="G_PROTEIN_RECEP_F2_4"/>
    <property type="match status" value="1"/>
</dbReference>
<feature type="transmembrane region" description="Helical" evidence="13">
    <location>
        <begin position="253"/>
        <end position="272"/>
    </location>
</feature>
<dbReference type="SUPFAM" id="SSF63877">
    <property type="entry name" value="Methuselah ectodomain"/>
    <property type="match status" value="1"/>
</dbReference>
<protein>
    <submittedName>
        <fullName evidence="16">Uncharacterized protein, isoform A</fullName>
    </submittedName>
    <submittedName>
        <fullName evidence="17">Uncharacterized protein, isoform B</fullName>
    </submittedName>
</protein>
<dbReference type="SUPFAM" id="SSF81321">
    <property type="entry name" value="Family A G protein-coupled receptor-like"/>
    <property type="match status" value="1"/>
</dbReference>
<reference evidence="16 18" key="2">
    <citation type="journal article" date="2008" name="Bioinformatics">
        <title>Assembly reconciliation.</title>
        <authorList>
            <person name="Zimin A.V."/>
            <person name="Smith D.R."/>
            <person name="Sutton G."/>
            <person name="Yorke J.A."/>
        </authorList>
    </citation>
    <scope>NUCLEOTIDE SEQUENCE [LARGE SCALE GENOMIC DNA]</scope>
    <source>
        <strain evidence="16 18">TSC#14021-0224.01</strain>
    </source>
</reference>
<feature type="transmembrane region" description="Helical" evidence="13">
    <location>
        <begin position="428"/>
        <end position="449"/>
    </location>
</feature>
<evidence type="ECO:0000256" key="9">
    <source>
        <dbReference type="ARBA" id="ARBA00023157"/>
    </source>
</evidence>
<dbReference type="GO" id="GO:0005886">
    <property type="term" value="C:plasma membrane"/>
    <property type="evidence" value="ECO:0007669"/>
    <property type="project" value="UniProtKB-SubCell"/>
</dbReference>
<sequence>MKIVLVKRLPRILTIIVVGLLLQKSNADIPECDYYDTVDISAAQKLQNGSYIFEGLLVPANLTGEYEFRILPDNSKQKVGKHIRGCVCKVKPCVRFCCPHNHIMDNGVCYDNMTEEELTELDPFLNVTLDDGTVFSRHFKKELIVQWDLPMPCDGMFSLDNRDELDQYALFENGTFFRYYDRVTLNKREYCLQHLTFTDGNATSIRIAPHNCLILPSRTGQTVVMIISLICMALTITVYLFVKKLQNLHGKCFMCYMVCLFLGYLLLLLDLWQMSFNFCITAGFLGYFFVMAAFFWLSVISLHLWNTFSGTSHNGNRFLSEHRFAAYSTYAWGMAVVLTGITCLAYKVVENEDWNPRVGAEGHCWIYTQGWSAMLYFYGPMVFLIAFNITMFILTAKRIIGVKKDIQNFAHRQERKQKLNSDKQTYTFFLRLFIIMGLSWSLEFGSYFAQFNQTWANVFLVADYLNWSQGIIIFILFVLKPSTLRLLKKSIRGEGEEVNNSEEEISLEDRKNYQNAL</sequence>
<dbReference type="AlphaFoldDB" id="B3NEP5"/>
<evidence type="ECO:0000256" key="13">
    <source>
        <dbReference type="SAM" id="Phobius"/>
    </source>
</evidence>
<feature type="transmembrane region" description="Helical" evidence="13">
    <location>
        <begin position="222"/>
        <end position="241"/>
    </location>
</feature>
<dbReference type="EMBL" id="CH954178">
    <property type="protein sequence ID" value="EDV50040.2"/>
    <property type="molecule type" value="Genomic_DNA"/>
</dbReference>
<keyword evidence="10" id="KW-0675">Receptor</keyword>